<proteinExistence type="predicted"/>
<organism evidence="3 4">
    <name type="scientific">Turnera subulata</name>
    <dbReference type="NCBI Taxonomy" id="218843"/>
    <lineage>
        <taxon>Eukaryota</taxon>
        <taxon>Viridiplantae</taxon>
        <taxon>Streptophyta</taxon>
        <taxon>Embryophyta</taxon>
        <taxon>Tracheophyta</taxon>
        <taxon>Spermatophyta</taxon>
        <taxon>Magnoliopsida</taxon>
        <taxon>eudicotyledons</taxon>
        <taxon>Gunneridae</taxon>
        <taxon>Pentapetalae</taxon>
        <taxon>rosids</taxon>
        <taxon>fabids</taxon>
        <taxon>Malpighiales</taxon>
        <taxon>Passifloraceae</taxon>
        <taxon>Turnera</taxon>
    </lineage>
</organism>
<dbReference type="SUPFAM" id="SSF54236">
    <property type="entry name" value="Ubiquitin-like"/>
    <property type="match status" value="1"/>
</dbReference>
<dbReference type="InterPro" id="IPR029071">
    <property type="entry name" value="Ubiquitin-like_domsf"/>
</dbReference>
<dbReference type="AlphaFoldDB" id="A0A9Q0GBL1"/>
<gene>
    <name evidence="3" type="ORF">Tsubulata_002535</name>
</gene>
<reference evidence="3" key="2">
    <citation type="journal article" date="2023" name="Plants (Basel)">
        <title>Annotation of the Turnera subulata (Passifloraceae) Draft Genome Reveals the S-Locus Evolved after the Divergence of Turneroideae from Passifloroideae in a Stepwise Manner.</title>
        <authorList>
            <person name="Henning P.M."/>
            <person name="Roalson E.H."/>
            <person name="Mir W."/>
            <person name="McCubbin A.G."/>
            <person name="Shore J.S."/>
        </authorList>
    </citation>
    <scope>NUCLEOTIDE SEQUENCE</scope>
    <source>
        <strain evidence="3">F60SS</strain>
    </source>
</reference>
<protein>
    <recommendedName>
        <fullName evidence="2">Rad60/SUMO-like domain-containing protein</fullName>
    </recommendedName>
</protein>
<dbReference type="Gene3D" id="3.10.20.90">
    <property type="entry name" value="Phosphatidylinositol 3-kinase Catalytic Subunit, Chain A, domain 1"/>
    <property type="match status" value="1"/>
</dbReference>
<feature type="region of interest" description="Disordered" evidence="1">
    <location>
        <begin position="1"/>
        <end position="21"/>
    </location>
</feature>
<reference evidence="3" key="1">
    <citation type="submission" date="2022-02" db="EMBL/GenBank/DDBJ databases">
        <authorList>
            <person name="Henning P.M."/>
            <person name="McCubbin A.G."/>
            <person name="Shore J.S."/>
        </authorList>
    </citation>
    <scope>NUCLEOTIDE SEQUENCE</scope>
    <source>
        <strain evidence="3">F60SS</strain>
        <tissue evidence="3">Leaves</tissue>
    </source>
</reference>
<dbReference type="Pfam" id="PF11976">
    <property type="entry name" value="Rad60-SLD"/>
    <property type="match status" value="1"/>
</dbReference>
<evidence type="ECO:0000313" key="4">
    <source>
        <dbReference type="Proteomes" id="UP001141552"/>
    </source>
</evidence>
<comment type="caution">
    <text evidence="3">The sequence shown here is derived from an EMBL/GenBank/DDBJ whole genome shotgun (WGS) entry which is preliminary data.</text>
</comment>
<accession>A0A9Q0GBL1</accession>
<feature type="domain" description="Rad60/SUMO-like" evidence="2">
    <location>
        <begin position="20"/>
        <end position="80"/>
    </location>
</feature>
<dbReference type="OrthoDB" id="442921at2759"/>
<evidence type="ECO:0000259" key="2">
    <source>
        <dbReference type="Pfam" id="PF11976"/>
    </source>
</evidence>
<dbReference type="Proteomes" id="UP001141552">
    <property type="component" value="Unassembled WGS sequence"/>
</dbReference>
<evidence type="ECO:0000256" key="1">
    <source>
        <dbReference type="SAM" id="MobiDB-lite"/>
    </source>
</evidence>
<sequence>MPGDGSEDSHNNNNDDGRLPISVKGQDDVVVDYFFPHDRPLFRLMDEYCKRKKLVAGSVRFLYNGKRIRRTQTPAELGMGTEPGKHNMIDAFQFVHGGGFYCIKMLAK</sequence>
<dbReference type="PANTHER" id="PTHR10562">
    <property type="entry name" value="SMALL UBIQUITIN-RELATED MODIFIER"/>
    <property type="match status" value="1"/>
</dbReference>
<evidence type="ECO:0000313" key="3">
    <source>
        <dbReference type="EMBL" id="KAJ4846020.1"/>
    </source>
</evidence>
<feature type="compositionally biased region" description="Basic and acidic residues" evidence="1">
    <location>
        <begin position="7"/>
        <end position="18"/>
    </location>
</feature>
<dbReference type="InterPro" id="IPR022617">
    <property type="entry name" value="Rad60/SUMO-like_dom"/>
</dbReference>
<keyword evidence="4" id="KW-1185">Reference proteome</keyword>
<dbReference type="EMBL" id="JAKUCV010001512">
    <property type="protein sequence ID" value="KAJ4846020.1"/>
    <property type="molecule type" value="Genomic_DNA"/>
</dbReference>
<name>A0A9Q0GBL1_9ROSI</name>